<evidence type="ECO:0000256" key="8">
    <source>
        <dbReference type="ARBA" id="ARBA00022837"/>
    </source>
</evidence>
<feature type="domain" description="Fungal lipase-type" evidence="16">
    <location>
        <begin position="423"/>
        <end position="568"/>
    </location>
</feature>
<evidence type="ECO:0000259" key="16">
    <source>
        <dbReference type="Pfam" id="PF01764"/>
    </source>
</evidence>
<dbReference type="GO" id="GO:0019369">
    <property type="term" value="P:arachidonate metabolic process"/>
    <property type="evidence" value="ECO:0007669"/>
    <property type="project" value="TreeGrafter"/>
</dbReference>
<evidence type="ECO:0000256" key="3">
    <source>
        <dbReference type="ARBA" id="ARBA00022475"/>
    </source>
</evidence>
<organism evidence="17 18">
    <name type="scientific">Tilletiaria anomala (strain ATCC 24038 / CBS 436.72 / UBC 951)</name>
    <dbReference type="NCBI Taxonomy" id="1037660"/>
    <lineage>
        <taxon>Eukaryota</taxon>
        <taxon>Fungi</taxon>
        <taxon>Dikarya</taxon>
        <taxon>Basidiomycota</taxon>
        <taxon>Ustilaginomycotina</taxon>
        <taxon>Exobasidiomycetes</taxon>
        <taxon>Georgefischeriales</taxon>
        <taxon>Tilletiariaceae</taxon>
        <taxon>Tilletiaria</taxon>
    </lineage>
</organism>
<gene>
    <name evidence="17" type="ORF">K437DRAFT_220368</name>
</gene>
<evidence type="ECO:0000256" key="10">
    <source>
        <dbReference type="ARBA" id="ARBA00022989"/>
    </source>
</evidence>
<evidence type="ECO:0000256" key="15">
    <source>
        <dbReference type="SAM" id="MobiDB-lite"/>
    </source>
</evidence>
<evidence type="ECO:0000256" key="11">
    <source>
        <dbReference type="ARBA" id="ARBA00023098"/>
    </source>
</evidence>
<dbReference type="Gene3D" id="3.40.50.1820">
    <property type="entry name" value="alpha/beta hydrolase"/>
    <property type="match status" value="1"/>
</dbReference>
<evidence type="ECO:0000256" key="1">
    <source>
        <dbReference type="ARBA" id="ARBA00001913"/>
    </source>
</evidence>
<accession>A0A066WPS1</accession>
<keyword evidence="5" id="KW-0812">Transmembrane</keyword>
<evidence type="ECO:0000256" key="6">
    <source>
        <dbReference type="ARBA" id="ARBA00022723"/>
    </source>
</evidence>
<dbReference type="RefSeq" id="XP_013245464.1">
    <property type="nucleotide sequence ID" value="XM_013390010.1"/>
</dbReference>
<dbReference type="PANTHER" id="PTHR45792">
    <property type="entry name" value="DIACYLGLYCEROL LIPASE HOMOLOG-RELATED"/>
    <property type="match status" value="1"/>
</dbReference>
<comment type="cofactor">
    <cofactor evidence="1">
        <name>Ca(2+)</name>
        <dbReference type="ChEBI" id="CHEBI:29108"/>
    </cofactor>
</comment>
<keyword evidence="10" id="KW-1133">Transmembrane helix</keyword>
<dbReference type="GO" id="GO:0046340">
    <property type="term" value="P:diacylglycerol catabolic process"/>
    <property type="evidence" value="ECO:0007669"/>
    <property type="project" value="TreeGrafter"/>
</dbReference>
<sequence length="710" mass="77025">MGTPASSSGGLVQVKPASRHERRCQDDPPRDAEDTPLVRSSAIQNADQLDWPEYFTLAQQTLNVANAAQSVGFNIAKGATAASLRVARFFTKHVLALPALAIDVAVGTPPDSPGMHLAATAGVDGVFNIVDAITLGSLDVGCAVTAASLSAVSTGVECVSSTMHSDVSRSLSTFGRLFSREWNRTSDELPPGGLPVYERLTIACAILCWVSLQAVTAEDFERDMLEHLSLVADDEELQSLIAAPGSDAHEVSSARPRVRHLVQHSRLILAIYGGVIMALLNSVPSNFAKRTQSQDAEAARIPVDIIDQPSAITQFELENPQPSIQLQRLQGTQEQLRRADKAHTSAAAGRQSKYALDNFSYIDLLTGKYDHYLLHEAAGVTHSQAVRGSYDQSVHSAQELNGRVNKSRPNYYVITSHEARKIIVVMRGTVTLGDVATDLACESQSLDGIISGIPAASRVHAGILVTALAIGRQGRAVHRAVREAAIRSPDYDLDLVGHSLGAGVMALLCLLWGSPATGRTREDSALGPRNIHAYCYAAPCVMDAQLGLHCNRIITSFISSWDLVSRLSLGSITDIRNVIAWLCYWENSPDEDFTCAGFIGSTLEHQSGRMDSSTSVRQRFEDKAKYLMQRVKPCMTGVHLYPPGKIFISYRNTDLRTTQGGRSPLLFEVTGDRARVFDRIVFGSGMLYDHLPQVYVETLAQLNVNEAPRV</sequence>
<evidence type="ECO:0000256" key="7">
    <source>
        <dbReference type="ARBA" id="ARBA00022801"/>
    </source>
</evidence>
<keyword evidence="3" id="KW-1003">Cell membrane</keyword>
<dbReference type="PANTHER" id="PTHR45792:SF8">
    <property type="entry name" value="DIACYLGLYCEROL LIPASE-ALPHA"/>
    <property type="match status" value="1"/>
</dbReference>
<keyword evidence="8" id="KW-0106">Calcium</keyword>
<proteinExistence type="predicted"/>
<feature type="region of interest" description="Disordered" evidence="15">
    <location>
        <begin position="1"/>
        <end position="37"/>
    </location>
</feature>
<dbReference type="GO" id="GO:0005886">
    <property type="term" value="C:plasma membrane"/>
    <property type="evidence" value="ECO:0007669"/>
    <property type="project" value="UniProtKB-SubCell"/>
</dbReference>
<keyword evidence="12" id="KW-0472">Membrane</keyword>
<evidence type="ECO:0000313" key="17">
    <source>
        <dbReference type="EMBL" id="KDN52625.1"/>
    </source>
</evidence>
<evidence type="ECO:0000256" key="2">
    <source>
        <dbReference type="ARBA" id="ARBA00004651"/>
    </source>
</evidence>
<dbReference type="Proteomes" id="UP000027361">
    <property type="component" value="Unassembled WGS sequence"/>
</dbReference>
<keyword evidence="9" id="KW-0442">Lipid degradation</keyword>
<name>A0A066WPS1_TILAU</name>
<keyword evidence="11" id="KW-0443">Lipid metabolism</keyword>
<dbReference type="GO" id="GO:0016298">
    <property type="term" value="F:lipase activity"/>
    <property type="evidence" value="ECO:0007669"/>
    <property type="project" value="TreeGrafter"/>
</dbReference>
<dbReference type="OrthoDB" id="438440at2759"/>
<keyword evidence="18" id="KW-1185">Reference proteome</keyword>
<comment type="catalytic activity">
    <reaction evidence="13">
        <text>a 1,2-diacyl-sn-glycerol + H2O = a 2-acylglycerol + a fatty acid + H(+)</text>
        <dbReference type="Rhea" id="RHEA:33275"/>
        <dbReference type="ChEBI" id="CHEBI:15377"/>
        <dbReference type="ChEBI" id="CHEBI:15378"/>
        <dbReference type="ChEBI" id="CHEBI:17389"/>
        <dbReference type="ChEBI" id="CHEBI:17815"/>
        <dbReference type="ChEBI" id="CHEBI:28868"/>
        <dbReference type="EC" id="3.1.1.116"/>
    </reaction>
    <physiologicalReaction direction="left-to-right" evidence="13">
        <dbReference type="Rhea" id="RHEA:33276"/>
    </physiologicalReaction>
</comment>
<dbReference type="EMBL" id="JMSN01000008">
    <property type="protein sequence ID" value="KDN52625.1"/>
    <property type="molecule type" value="Genomic_DNA"/>
</dbReference>
<feature type="compositionally biased region" description="Basic and acidic residues" evidence="15">
    <location>
        <begin position="23"/>
        <end position="33"/>
    </location>
</feature>
<evidence type="ECO:0000256" key="5">
    <source>
        <dbReference type="ARBA" id="ARBA00022692"/>
    </source>
</evidence>
<dbReference type="CDD" id="cd00519">
    <property type="entry name" value="Lipase_3"/>
    <property type="match status" value="1"/>
</dbReference>
<keyword evidence="6" id="KW-0479">Metal-binding</keyword>
<dbReference type="EC" id="3.1.1.116" evidence="14"/>
<dbReference type="SUPFAM" id="SSF53474">
    <property type="entry name" value="alpha/beta-Hydrolases"/>
    <property type="match status" value="1"/>
</dbReference>
<dbReference type="GeneID" id="25262275"/>
<evidence type="ECO:0000256" key="4">
    <source>
        <dbReference type="ARBA" id="ARBA00022553"/>
    </source>
</evidence>
<comment type="subcellular location">
    <subcellularLocation>
        <location evidence="2">Cell membrane</location>
        <topology evidence="2">Multi-pass membrane protein</topology>
    </subcellularLocation>
</comment>
<dbReference type="InParanoid" id="A0A066WPS1"/>
<dbReference type="AlphaFoldDB" id="A0A066WPS1"/>
<feature type="compositionally biased region" description="Polar residues" evidence="15">
    <location>
        <begin position="1"/>
        <end position="10"/>
    </location>
</feature>
<comment type="caution">
    <text evidence="17">The sequence shown here is derived from an EMBL/GenBank/DDBJ whole genome shotgun (WGS) entry which is preliminary data.</text>
</comment>
<dbReference type="InterPro" id="IPR002921">
    <property type="entry name" value="Fungal_lipase-type"/>
</dbReference>
<dbReference type="InterPro" id="IPR052214">
    <property type="entry name" value="DAG_Lipase-Related"/>
</dbReference>
<dbReference type="Pfam" id="PF01764">
    <property type="entry name" value="Lipase_3"/>
    <property type="match status" value="1"/>
</dbReference>
<keyword evidence="7" id="KW-0378">Hydrolase</keyword>
<evidence type="ECO:0000256" key="13">
    <source>
        <dbReference type="ARBA" id="ARBA00024531"/>
    </source>
</evidence>
<evidence type="ECO:0000313" key="18">
    <source>
        <dbReference type="Proteomes" id="UP000027361"/>
    </source>
</evidence>
<evidence type="ECO:0000256" key="14">
    <source>
        <dbReference type="ARBA" id="ARBA00026104"/>
    </source>
</evidence>
<dbReference type="InterPro" id="IPR029058">
    <property type="entry name" value="AB_hydrolase_fold"/>
</dbReference>
<reference evidence="17 18" key="1">
    <citation type="submission" date="2014-05" db="EMBL/GenBank/DDBJ databases">
        <title>Draft genome sequence of a rare smut relative, Tilletiaria anomala UBC 951.</title>
        <authorList>
            <consortium name="DOE Joint Genome Institute"/>
            <person name="Toome M."/>
            <person name="Kuo A."/>
            <person name="Henrissat B."/>
            <person name="Lipzen A."/>
            <person name="Tritt A."/>
            <person name="Yoshinaga Y."/>
            <person name="Zane M."/>
            <person name="Barry K."/>
            <person name="Grigoriev I.V."/>
            <person name="Spatafora J.W."/>
            <person name="Aimea M.C."/>
        </authorList>
    </citation>
    <scope>NUCLEOTIDE SEQUENCE [LARGE SCALE GENOMIC DNA]</scope>
    <source>
        <strain evidence="17 18">UBC 951</strain>
    </source>
</reference>
<keyword evidence="4" id="KW-0597">Phosphoprotein</keyword>
<dbReference type="GO" id="GO:0046872">
    <property type="term" value="F:metal ion binding"/>
    <property type="evidence" value="ECO:0007669"/>
    <property type="project" value="UniProtKB-KW"/>
</dbReference>
<protein>
    <recommendedName>
        <fullName evidence="14">sn-1-specific diacylglycerol lipase</fullName>
        <ecNumber evidence="14">3.1.1.116</ecNumber>
    </recommendedName>
</protein>
<evidence type="ECO:0000256" key="12">
    <source>
        <dbReference type="ARBA" id="ARBA00023136"/>
    </source>
</evidence>
<dbReference type="HOGENOM" id="CLU_021218_0_0_1"/>
<evidence type="ECO:0000256" key="9">
    <source>
        <dbReference type="ARBA" id="ARBA00022963"/>
    </source>
</evidence>